<dbReference type="GO" id="GO:0003677">
    <property type="term" value="F:DNA binding"/>
    <property type="evidence" value="ECO:0007669"/>
    <property type="project" value="UniProtKB-KW"/>
</dbReference>
<dbReference type="EMBL" id="CP085043">
    <property type="protein sequence ID" value="UZF16564.1"/>
    <property type="molecule type" value="Genomic_DNA"/>
</dbReference>
<reference evidence="2" key="2">
    <citation type="submission" date="2021-10" db="EMBL/GenBank/DDBJ databases">
        <title>Complete genome sequences of five Ralstonia solancearum strains isolated from sunflower.</title>
        <authorList>
            <person name="She X."/>
            <person name="He Z."/>
        </authorList>
    </citation>
    <scope>NUCLEOTIDE SEQUENCE</scope>
    <source>
        <strain evidence="2">RS638</strain>
    </source>
</reference>
<sequence>MTAAAQPVLLSPRQLASRWGLSEKTLERWRMLGTGPMFLKLGARVLYRIDDIEAHEQRRTRSSTAGYEAAEGLS</sequence>
<dbReference type="InterPro" id="IPR009061">
    <property type="entry name" value="DNA-bd_dom_put_sf"/>
</dbReference>
<name>A0A0S4X1P0_RALSL</name>
<evidence type="ECO:0000313" key="1">
    <source>
        <dbReference type="EMBL" id="CUV57893.1"/>
    </source>
</evidence>
<dbReference type="EMBL" id="LN899820">
    <property type="protein sequence ID" value="CUV57893.1"/>
    <property type="molecule type" value="Genomic_DNA"/>
</dbReference>
<evidence type="ECO:0000313" key="2">
    <source>
        <dbReference type="EMBL" id="UZF16564.1"/>
    </source>
</evidence>
<gene>
    <name evidence="2" type="ORF">LH706_01765</name>
    <name evidence="1" type="ORF">RUN215_v1_1560022</name>
</gene>
<dbReference type="SUPFAM" id="SSF46955">
    <property type="entry name" value="Putative DNA-binding domain"/>
    <property type="match status" value="1"/>
</dbReference>
<protein>
    <submittedName>
        <fullName evidence="2">DNA-binding protein</fullName>
    </submittedName>
</protein>
<organism evidence="1">
    <name type="scientific">Ralstonia solanacearum</name>
    <name type="common">Pseudomonas solanacearum</name>
    <dbReference type="NCBI Taxonomy" id="305"/>
    <lineage>
        <taxon>Bacteria</taxon>
        <taxon>Pseudomonadati</taxon>
        <taxon>Pseudomonadota</taxon>
        <taxon>Betaproteobacteria</taxon>
        <taxon>Burkholderiales</taxon>
        <taxon>Burkholderiaceae</taxon>
        <taxon>Ralstonia</taxon>
        <taxon>Ralstonia solanacearum species complex</taxon>
    </lineage>
</organism>
<proteinExistence type="predicted"/>
<dbReference type="AlphaFoldDB" id="A0A0S4X1P0"/>
<accession>A0A0S4X1P0</accession>
<reference evidence="1" key="1">
    <citation type="submission" date="2015-10" db="EMBL/GenBank/DDBJ databases">
        <authorList>
            <person name="Gilbert D.G."/>
        </authorList>
    </citation>
    <scope>NUCLEOTIDE SEQUENCE</scope>
    <source>
        <strain evidence="1">Phyl III-seqv23</strain>
    </source>
</reference>
<keyword evidence="2" id="KW-0238">DNA-binding</keyword>